<dbReference type="Proteomes" id="UP000287651">
    <property type="component" value="Unassembled WGS sequence"/>
</dbReference>
<organism evidence="2 3">
    <name type="scientific">Ensete ventricosum</name>
    <name type="common">Abyssinian banana</name>
    <name type="synonym">Musa ensete</name>
    <dbReference type="NCBI Taxonomy" id="4639"/>
    <lineage>
        <taxon>Eukaryota</taxon>
        <taxon>Viridiplantae</taxon>
        <taxon>Streptophyta</taxon>
        <taxon>Embryophyta</taxon>
        <taxon>Tracheophyta</taxon>
        <taxon>Spermatophyta</taxon>
        <taxon>Magnoliopsida</taxon>
        <taxon>Liliopsida</taxon>
        <taxon>Zingiberales</taxon>
        <taxon>Musaceae</taxon>
        <taxon>Ensete</taxon>
    </lineage>
</organism>
<dbReference type="AlphaFoldDB" id="A0A427AF93"/>
<evidence type="ECO:0000256" key="1">
    <source>
        <dbReference type="SAM" id="MobiDB-lite"/>
    </source>
</evidence>
<comment type="caution">
    <text evidence="2">The sequence shown here is derived from an EMBL/GenBank/DDBJ whole genome shotgun (WGS) entry which is preliminary data.</text>
</comment>
<gene>
    <name evidence="2" type="ORF">B296_00010740</name>
</gene>
<proteinExistence type="predicted"/>
<protein>
    <submittedName>
        <fullName evidence="2">Uncharacterized protein</fullName>
    </submittedName>
</protein>
<reference evidence="2 3" key="1">
    <citation type="journal article" date="2014" name="Agronomy (Basel)">
        <title>A Draft Genome Sequence for Ensete ventricosum, the Drought-Tolerant Tree Against Hunger.</title>
        <authorList>
            <person name="Harrison J."/>
            <person name="Moore K.A."/>
            <person name="Paszkiewicz K."/>
            <person name="Jones T."/>
            <person name="Grant M."/>
            <person name="Ambacheew D."/>
            <person name="Muzemil S."/>
            <person name="Studholme D.J."/>
        </authorList>
    </citation>
    <scope>NUCLEOTIDE SEQUENCE [LARGE SCALE GENOMIC DNA]</scope>
</reference>
<accession>A0A427AF93</accession>
<feature type="region of interest" description="Disordered" evidence="1">
    <location>
        <begin position="38"/>
        <end position="97"/>
    </location>
</feature>
<sequence>MQLPLRKQGVVGAVAVRATIGEDSGSVGYDRRSLLELRKRKQGSSRVRQGRGSKGAMGSDEHWGPTRKRKQGSSGVRRAVRSCEEEEAGEQRGLTSS</sequence>
<name>A0A427AF93_ENSVE</name>
<evidence type="ECO:0000313" key="2">
    <source>
        <dbReference type="EMBL" id="RRT74908.1"/>
    </source>
</evidence>
<dbReference type="EMBL" id="AMZH03002634">
    <property type="protein sequence ID" value="RRT74908.1"/>
    <property type="molecule type" value="Genomic_DNA"/>
</dbReference>
<feature type="compositionally biased region" description="Basic residues" evidence="1">
    <location>
        <begin position="38"/>
        <end position="51"/>
    </location>
</feature>
<evidence type="ECO:0000313" key="3">
    <source>
        <dbReference type="Proteomes" id="UP000287651"/>
    </source>
</evidence>